<evidence type="ECO:0000313" key="2">
    <source>
        <dbReference type="Proteomes" id="UP001153334"/>
    </source>
</evidence>
<comment type="caution">
    <text evidence="1">The sequence shown here is derived from an EMBL/GenBank/DDBJ whole genome shotgun (WGS) entry which is preliminary data.</text>
</comment>
<organism evidence="1 2">
    <name type="scientific">Nemania bipapillata</name>
    <dbReference type="NCBI Taxonomy" id="110536"/>
    <lineage>
        <taxon>Eukaryota</taxon>
        <taxon>Fungi</taxon>
        <taxon>Dikarya</taxon>
        <taxon>Ascomycota</taxon>
        <taxon>Pezizomycotina</taxon>
        <taxon>Sordariomycetes</taxon>
        <taxon>Xylariomycetidae</taxon>
        <taxon>Xylariales</taxon>
        <taxon>Xylariaceae</taxon>
        <taxon>Nemania</taxon>
    </lineage>
</organism>
<dbReference type="Proteomes" id="UP001153334">
    <property type="component" value="Unassembled WGS sequence"/>
</dbReference>
<reference evidence="1" key="1">
    <citation type="submission" date="2022-11" db="EMBL/GenBank/DDBJ databases">
        <title>Genome Sequence of Nemania bipapillata.</title>
        <authorList>
            <person name="Buettner E."/>
        </authorList>
    </citation>
    <scope>NUCLEOTIDE SEQUENCE</scope>
    <source>
        <strain evidence="1">CP14</strain>
    </source>
</reference>
<evidence type="ECO:0000313" key="1">
    <source>
        <dbReference type="EMBL" id="KAJ8106498.1"/>
    </source>
</evidence>
<proteinExistence type="predicted"/>
<dbReference type="EMBL" id="JAPESX010002818">
    <property type="protein sequence ID" value="KAJ8106498.1"/>
    <property type="molecule type" value="Genomic_DNA"/>
</dbReference>
<protein>
    <submittedName>
        <fullName evidence="1">Uncharacterized protein</fullName>
    </submittedName>
</protein>
<gene>
    <name evidence="1" type="ORF">ONZ43_g7047</name>
</gene>
<sequence>MSSGHELAFRTRTCGPRTWFNFKTDVLYIDYRSYDESDIGADHSLLSGNFRWDIGQFEPQDLQKVRRLALQSAAQVVTRQDPSGLQEISNILELFTGIEELFLEEHGICDSDNFPRHRYPREDPERLWSYTSPKEVDILSSTFEHEDLVHSTGYGHFDLRDYKTEHMGDGSGYFVDAARRFEEQLTTRRDFLVRERSFMPWRIPKVRIEYITYPSACKKLFDWRWTIWYRFQGKKEEQGRLQAIEAARLSIDVPRRHIFDRGTQPPSTFALQFEDEEEVLLIAREDEYYGYEDSDAWDYQQRQWMINDDATILAPGV</sequence>
<accession>A0ACC2HUR2</accession>
<keyword evidence="2" id="KW-1185">Reference proteome</keyword>
<name>A0ACC2HUR2_9PEZI</name>